<organism evidence="2 3">
    <name type="scientific">Purpureocillium lavendulum</name>
    <dbReference type="NCBI Taxonomy" id="1247861"/>
    <lineage>
        <taxon>Eukaryota</taxon>
        <taxon>Fungi</taxon>
        <taxon>Dikarya</taxon>
        <taxon>Ascomycota</taxon>
        <taxon>Pezizomycotina</taxon>
        <taxon>Sordariomycetes</taxon>
        <taxon>Hypocreomycetidae</taxon>
        <taxon>Hypocreales</taxon>
        <taxon>Ophiocordycipitaceae</taxon>
        <taxon>Purpureocillium</taxon>
    </lineage>
</organism>
<evidence type="ECO:0000256" key="1">
    <source>
        <dbReference type="SAM" id="MobiDB-lite"/>
    </source>
</evidence>
<reference evidence="2" key="1">
    <citation type="submission" date="2023-01" db="EMBL/GenBank/DDBJ databases">
        <title>The growth and conidiation of Purpureocillium lavendulum are regulated by nitrogen source and histone H3K14 acetylation.</title>
        <authorList>
            <person name="Tang P."/>
            <person name="Han J."/>
            <person name="Zhang C."/>
            <person name="Tang P."/>
            <person name="Qi F."/>
            <person name="Zhang K."/>
            <person name="Liang L."/>
        </authorList>
    </citation>
    <scope>NUCLEOTIDE SEQUENCE</scope>
    <source>
        <strain evidence="2">YMF1.00683</strain>
    </source>
</reference>
<dbReference type="EMBL" id="JAQHRD010000002">
    <property type="protein sequence ID" value="KAJ6443999.1"/>
    <property type="molecule type" value="Genomic_DNA"/>
</dbReference>
<protein>
    <submittedName>
        <fullName evidence="2">Uncharacterized protein</fullName>
    </submittedName>
</protein>
<proteinExistence type="predicted"/>
<feature type="region of interest" description="Disordered" evidence="1">
    <location>
        <begin position="1"/>
        <end position="26"/>
    </location>
</feature>
<accession>A0AB34FY19</accession>
<evidence type="ECO:0000313" key="3">
    <source>
        <dbReference type="Proteomes" id="UP001163105"/>
    </source>
</evidence>
<name>A0AB34FY19_9HYPO</name>
<dbReference type="AlphaFoldDB" id="A0AB34FY19"/>
<dbReference type="Proteomes" id="UP001163105">
    <property type="component" value="Unassembled WGS sequence"/>
</dbReference>
<evidence type="ECO:0000313" key="2">
    <source>
        <dbReference type="EMBL" id="KAJ6443999.1"/>
    </source>
</evidence>
<gene>
    <name evidence="2" type="ORF">O9K51_02393</name>
</gene>
<sequence>MALAKEGKKKPPRSGGGTAKPREGRVFCRVHQRYWSSRDFNECPLCKHKSSSKNGSKPGKK</sequence>
<keyword evidence="3" id="KW-1185">Reference proteome</keyword>
<comment type="caution">
    <text evidence="2">The sequence shown here is derived from an EMBL/GenBank/DDBJ whole genome shotgun (WGS) entry which is preliminary data.</text>
</comment>